<dbReference type="Pfam" id="PF25107">
    <property type="entry name" value="VWA7_N"/>
    <property type="match status" value="1"/>
</dbReference>
<dbReference type="Pfam" id="PF25106">
    <property type="entry name" value="VWA_4"/>
    <property type="match status" value="1"/>
</dbReference>
<name>A0A7W2EET6_9BURK</name>
<evidence type="ECO:0000259" key="6">
    <source>
        <dbReference type="Pfam" id="PF25107"/>
    </source>
</evidence>
<dbReference type="Gene3D" id="3.40.50.410">
    <property type="entry name" value="von Willebrand factor, type A domain"/>
    <property type="match status" value="1"/>
</dbReference>
<keyword evidence="2" id="KW-0964">Secreted</keyword>
<accession>A0A7W2EET6</accession>
<evidence type="ECO:0000256" key="2">
    <source>
        <dbReference type="ARBA" id="ARBA00022525"/>
    </source>
</evidence>
<evidence type="ECO:0008006" key="9">
    <source>
        <dbReference type="Google" id="ProtNLM"/>
    </source>
</evidence>
<dbReference type="InterPro" id="IPR056862">
    <property type="entry name" value="VWA7_N"/>
</dbReference>
<dbReference type="AlphaFoldDB" id="A0A7W2EET6"/>
<dbReference type="SUPFAM" id="SSF53300">
    <property type="entry name" value="vWA-like"/>
    <property type="match status" value="1"/>
</dbReference>
<feature type="domain" description="VWA7 N-terminal" evidence="6">
    <location>
        <begin position="46"/>
        <end position="271"/>
    </location>
</feature>
<reference evidence="7 8" key="1">
    <citation type="submission" date="2020-07" db="EMBL/GenBank/DDBJ databases">
        <title>Novel species isolated from subtropical streams in China.</title>
        <authorList>
            <person name="Lu H."/>
        </authorList>
    </citation>
    <scope>NUCLEOTIDE SEQUENCE [LARGE SCALE GENOMIC DNA]</scope>
    <source>
        <strain evidence="7 8">FT3S</strain>
    </source>
</reference>
<dbReference type="EMBL" id="JACEZS010000002">
    <property type="protein sequence ID" value="MBA5604642.1"/>
    <property type="molecule type" value="Genomic_DNA"/>
</dbReference>
<feature type="domain" description="VWA7 Ig-like" evidence="4">
    <location>
        <begin position="669"/>
        <end position="753"/>
    </location>
</feature>
<evidence type="ECO:0000313" key="7">
    <source>
        <dbReference type="EMBL" id="MBA5604642.1"/>
    </source>
</evidence>
<comment type="caution">
    <text evidence="7">The sequence shown here is derived from an EMBL/GenBank/DDBJ whole genome shotgun (WGS) entry which is preliminary data.</text>
</comment>
<dbReference type="PANTHER" id="PTHR14905:SF7">
    <property type="entry name" value="VON WILLEBRAND FACTOR A DOMAIN-CONTAINING PROTEIN 7"/>
    <property type="match status" value="1"/>
</dbReference>
<feature type="domain" description="Hemicentin-1-like von Willebrand factor A" evidence="5">
    <location>
        <begin position="282"/>
        <end position="415"/>
    </location>
</feature>
<proteinExistence type="predicted"/>
<dbReference type="InterPro" id="IPR036465">
    <property type="entry name" value="vWFA_dom_sf"/>
</dbReference>
<evidence type="ECO:0000259" key="4">
    <source>
        <dbReference type="Pfam" id="PF23619"/>
    </source>
</evidence>
<evidence type="ECO:0000259" key="5">
    <source>
        <dbReference type="Pfam" id="PF25106"/>
    </source>
</evidence>
<dbReference type="InterPro" id="IPR052577">
    <property type="entry name" value="VWA7"/>
</dbReference>
<keyword evidence="8" id="KW-1185">Reference proteome</keyword>
<organism evidence="7 8">
    <name type="scientific">Rugamonas fusca</name>
    <dbReference type="NCBI Taxonomy" id="2758568"/>
    <lineage>
        <taxon>Bacteria</taxon>
        <taxon>Pseudomonadati</taxon>
        <taxon>Pseudomonadota</taxon>
        <taxon>Betaproteobacteria</taxon>
        <taxon>Burkholderiales</taxon>
        <taxon>Oxalobacteraceae</taxon>
        <taxon>Telluria group</taxon>
        <taxon>Rugamonas</taxon>
    </lineage>
</organism>
<evidence type="ECO:0000256" key="1">
    <source>
        <dbReference type="ARBA" id="ARBA00004613"/>
    </source>
</evidence>
<protein>
    <recommendedName>
        <fullName evidence="9">VWA domain-containing protein</fullName>
    </recommendedName>
</protein>
<dbReference type="Pfam" id="PF23619">
    <property type="entry name" value="Ig_VWA7"/>
    <property type="match status" value="1"/>
</dbReference>
<keyword evidence="3" id="KW-0732">Signal</keyword>
<evidence type="ECO:0000256" key="3">
    <source>
        <dbReference type="ARBA" id="ARBA00022729"/>
    </source>
</evidence>
<sequence length="890" mass="91773">MLAALALGASGPGHAFCPKNGFVCFITSKSAGSLTHQDITQRGIEELDKRYFAVPKLTASMQKALDRIIEADAKVDEDQTSSAKHFDGENAVGAQLRLATLKQNVLDALRSDPINAAGARDNLGSALHTIQDFYSHSNWVEMGNGGANPDVGRPTPLAFAGPGVTTCSGYTDTGLTCANSSNLVGSLLTSGYYGGEDRVKPGNFKCSHGGPLDKSSKSSDPLGYFREGINKDTLYCDISPHSTFHNTAAAAAIAATQQFVEDIKAEITPAQLKALLGAGPTLAFAIDTTGSMGDIIAGVRDSAISIVNARLGTDEEPLQYVLAPFNDPDTGPNLATNDATAFKSAIGALGASGGGDCPELAMTGIYNGLSLADPGGDLFMYTDAAAKDGALAGAVIGLAKSKDIKIYPILFGSCSPITPGFLRAAAETGGQVFFLYGGEAGAVTQLADLVGRNNAVQILSVQDQFPVHKTYPVPVDASLTRLIVSVSTAVQGLPPFVHLVRPDGAVIDASKATAFLNLSSGAIISIDHPMPGPWQLTVGDTSSLMYVNVSGIAGLAFSSFQLTRFGAQPPHQGLLAIDGEPGPGQSLYAMAALTGLSSAPQFQLRKKDYSLIAPLALEQDATDGGKFFGPITVPGGPFLAYASGTDSAGYPFQRVVSMMVAPQTVSIKPPAPQDLRPGMTTALLYQVRNDGAPATFSFAATDDQHYVGNVSPASITLGAGETGNVTVQLTPPASARIGSADNVTATIQSTTDPAVHNSASLTSFVTGAAQVPGKPNFIAEIVGQETVAPGVTGIDLRFTNTGAGTAQNMTLAALALRTLSGTGTVTLNTALSPTLPLVTPNVDVGSFFTVRLTFNTPADVQRFSVSESGTVSDIAGVPYAYAQAQAVIPK</sequence>
<dbReference type="InterPro" id="IPR056861">
    <property type="entry name" value="HMCN1-like_VWA"/>
</dbReference>
<evidence type="ECO:0000313" key="8">
    <source>
        <dbReference type="Proteomes" id="UP000566711"/>
    </source>
</evidence>
<dbReference type="InterPro" id="IPR057615">
    <property type="entry name" value="Ig_VWA7"/>
</dbReference>
<dbReference type="Proteomes" id="UP000566711">
    <property type="component" value="Unassembled WGS sequence"/>
</dbReference>
<dbReference type="PANTHER" id="PTHR14905">
    <property type="entry name" value="NG37"/>
    <property type="match status" value="1"/>
</dbReference>
<comment type="subcellular location">
    <subcellularLocation>
        <location evidence="1">Secreted</location>
    </subcellularLocation>
</comment>
<gene>
    <name evidence="7" type="ORF">H3H36_04605</name>
</gene>